<feature type="coiled-coil region" evidence="1">
    <location>
        <begin position="72"/>
        <end position="113"/>
    </location>
</feature>
<gene>
    <name evidence="2" type="ORF">PSJ8397_01491</name>
</gene>
<name>A0A1Y5S486_9RHOB</name>
<dbReference type="Proteomes" id="UP000193623">
    <property type="component" value="Unassembled WGS sequence"/>
</dbReference>
<dbReference type="OrthoDB" id="7861976at2"/>
<evidence type="ECO:0008006" key="4">
    <source>
        <dbReference type="Google" id="ProtNLM"/>
    </source>
</evidence>
<reference evidence="2 3" key="1">
    <citation type="submission" date="2017-03" db="EMBL/GenBank/DDBJ databases">
        <authorList>
            <person name="Afonso C.L."/>
            <person name="Miller P.J."/>
            <person name="Scott M.A."/>
            <person name="Spackman E."/>
            <person name="Goraichik I."/>
            <person name="Dimitrov K.M."/>
            <person name="Suarez D.L."/>
            <person name="Swayne D.E."/>
        </authorList>
    </citation>
    <scope>NUCLEOTIDE SEQUENCE [LARGE SCALE GENOMIC DNA]</scope>
    <source>
        <strain evidence="2 3">CECT 8397</strain>
    </source>
</reference>
<dbReference type="EMBL" id="FWFT01000002">
    <property type="protein sequence ID" value="SLN32014.1"/>
    <property type="molecule type" value="Genomic_DNA"/>
</dbReference>
<evidence type="ECO:0000256" key="1">
    <source>
        <dbReference type="SAM" id="Coils"/>
    </source>
</evidence>
<evidence type="ECO:0000313" key="2">
    <source>
        <dbReference type="EMBL" id="SLN32014.1"/>
    </source>
</evidence>
<keyword evidence="1" id="KW-0175">Coiled coil</keyword>
<evidence type="ECO:0000313" key="3">
    <source>
        <dbReference type="Proteomes" id="UP000193623"/>
    </source>
</evidence>
<protein>
    <recommendedName>
        <fullName evidence="4">Flagellar FliJ protein</fullName>
    </recommendedName>
</protein>
<proteinExistence type="predicted"/>
<accession>A0A1Y5S486</accession>
<keyword evidence="3" id="KW-1185">Reference proteome</keyword>
<dbReference type="RefSeq" id="WP_085863926.1">
    <property type="nucleotide sequence ID" value="NZ_FWFT01000002.1"/>
</dbReference>
<dbReference type="AlphaFoldDB" id="A0A1Y5S486"/>
<feature type="coiled-coil region" evidence="1">
    <location>
        <begin position="19"/>
        <end position="46"/>
    </location>
</feature>
<organism evidence="2 3">
    <name type="scientific">Pseudooctadecabacter jejudonensis</name>
    <dbReference type="NCBI Taxonomy" id="1391910"/>
    <lineage>
        <taxon>Bacteria</taxon>
        <taxon>Pseudomonadati</taxon>
        <taxon>Pseudomonadota</taxon>
        <taxon>Alphaproteobacteria</taxon>
        <taxon>Rhodobacterales</taxon>
        <taxon>Paracoccaceae</taxon>
        <taxon>Pseudooctadecabacter</taxon>
    </lineage>
</organism>
<sequence length="124" mass="14394">MSAKLDQIQQLLPMLDMVYRAKQSHLQNAARRVQELRTQLAELDRPVSECFDDPSTRAGANLLWETWVIDRKKKINQEMAHAARDREEAKAKVAQALAKLEAARAVYEDVLREHLRSKDRRASW</sequence>